<accession>A0AAN6XIX3</accession>
<evidence type="ECO:0000313" key="2">
    <source>
        <dbReference type="EMBL" id="KAK4201088.1"/>
    </source>
</evidence>
<name>A0AAN6XIX3_9PEZI</name>
<reference evidence="2" key="1">
    <citation type="journal article" date="2023" name="Mol. Phylogenet. Evol.">
        <title>Genome-scale phylogeny and comparative genomics of the fungal order Sordariales.</title>
        <authorList>
            <person name="Hensen N."/>
            <person name="Bonometti L."/>
            <person name="Westerberg I."/>
            <person name="Brannstrom I.O."/>
            <person name="Guillou S."/>
            <person name="Cros-Aarteil S."/>
            <person name="Calhoun S."/>
            <person name="Haridas S."/>
            <person name="Kuo A."/>
            <person name="Mondo S."/>
            <person name="Pangilinan J."/>
            <person name="Riley R."/>
            <person name="LaButti K."/>
            <person name="Andreopoulos B."/>
            <person name="Lipzen A."/>
            <person name="Chen C."/>
            <person name="Yan M."/>
            <person name="Daum C."/>
            <person name="Ng V."/>
            <person name="Clum A."/>
            <person name="Steindorff A."/>
            <person name="Ohm R.A."/>
            <person name="Martin F."/>
            <person name="Silar P."/>
            <person name="Natvig D.O."/>
            <person name="Lalanne C."/>
            <person name="Gautier V."/>
            <person name="Ament-Velasquez S.L."/>
            <person name="Kruys A."/>
            <person name="Hutchinson M.I."/>
            <person name="Powell A.J."/>
            <person name="Barry K."/>
            <person name="Miller A.N."/>
            <person name="Grigoriev I.V."/>
            <person name="Debuchy R."/>
            <person name="Gladieux P."/>
            <person name="Hiltunen Thoren M."/>
            <person name="Johannesson H."/>
        </authorList>
    </citation>
    <scope>NUCLEOTIDE SEQUENCE</scope>
    <source>
        <strain evidence="2">CBS 315.58</strain>
    </source>
</reference>
<protein>
    <submittedName>
        <fullName evidence="2">Uncharacterized protein</fullName>
    </submittedName>
</protein>
<feature type="compositionally biased region" description="Basic and acidic residues" evidence="1">
    <location>
        <begin position="143"/>
        <end position="156"/>
    </location>
</feature>
<keyword evidence="3" id="KW-1185">Reference proteome</keyword>
<evidence type="ECO:0000313" key="3">
    <source>
        <dbReference type="Proteomes" id="UP001303160"/>
    </source>
</evidence>
<dbReference type="EMBL" id="MU863911">
    <property type="protein sequence ID" value="KAK4201088.1"/>
    <property type="molecule type" value="Genomic_DNA"/>
</dbReference>
<comment type="caution">
    <text evidence="2">The sequence shown here is derived from an EMBL/GenBank/DDBJ whole genome shotgun (WGS) entry which is preliminary data.</text>
</comment>
<sequence length="208" mass="24234">MFSNFLIDRNYAQWDVILALASQLYSISDAHPNKFSRKDEVLEHFSACIRTWIIEFFDPPYTIISLPTTVLFPPFLSPDDYYLDLDILQTRNFFKQPRHLLVKETGPYHFAVTGQPEQPCVSALGEHPQGHQAILEAEEESLERDGECGTEPEHTEQSGNIPATSEEEENHEECSENDPFWTWDRQRQRFVHVDEETGKEIICPEWFD</sequence>
<proteinExistence type="predicted"/>
<evidence type="ECO:0000256" key="1">
    <source>
        <dbReference type="SAM" id="MobiDB-lite"/>
    </source>
</evidence>
<reference evidence="2" key="2">
    <citation type="submission" date="2023-05" db="EMBL/GenBank/DDBJ databases">
        <authorList>
            <consortium name="Lawrence Berkeley National Laboratory"/>
            <person name="Steindorff A."/>
            <person name="Hensen N."/>
            <person name="Bonometti L."/>
            <person name="Westerberg I."/>
            <person name="Brannstrom I.O."/>
            <person name="Guillou S."/>
            <person name="Cros-Aarteil S."/>
            <person name="Calhoun S."/>
            <person name="Haridas S."/>
            <person name="Kuo A."/>
            <person name="Mondo S."/>
            <person name="Pangilinan J."/>
            <person name="Riley R."/>
            <person name="Labutti K."/>
            <person name="Andreopoulos B."/>
            <person name="Lipzen A."/>
            <person name="Chen C."/>
            <person name="Yanf M."/>
            <person name="Daum C."/>
            <person name="Ng V."/>
            <person name="Clum A."/>
            <person name="Ohm R."/>
            <person name="Martin F."/>
            <person name="Silar P."/>
            <person name="Natvig D."/>
            <person name="Lalanne C."/>
            <person name="Gautier V."/>
            <person name="Ament-Velasquez S.L."/>
            <person name="Kruys A."/>
            <person name="Hutchinson M.I."/>
            <person name="Powell A.J."/>
            <person name="Barry K."/>
            <person name="Miller A.N."/>
            <person name="Grigoriev I.V."/>
            <person name="Debuchy R."/>
            <person name="Gladieux P."/>
            <person name="Thoren M.H."/>
            <person name="Johannesson H."/>
        </authorList>
    </citation>
    <scope>NUCLEOTIDE SEQUENCE</scope>
    <source>
        <strain evidence="2">CBS 315.58</strain>
    </source>
</reference>
<organism evidence="2 3">
    <name type="scientific">Triangularia verruculosa</name>
    <dbReference type="NCBI Taxonomy" id="2587418"/>
    <lineage>
        <taxon>Eukaryota</taxon>
        <taxon>Fungi</taxon>
        <taxon>Dikarya</taxon>
        <taxon>Ascomycota</taxon>
        <taxon>Pezizomycotina</taxon>
        <taxon>Sordariomycetes</taxon>
        <taxon>Sordariomycetidae</taxon>
        <taxon>Sordariales</taxon>
        <taxon>Podosporaceae</taxon>
        <taxon>Triangularia</taxon>
    </lineage>
</organism>
<dbReference type="AlphaFoldDB" id="A0AAN6XIX3"/>
<gene>
    <name evidence="2" type="ORF">QBC40DRAFT_278818</name>
</gene>
<feature type="region of interest" description="Disordered" evidence="1">
    <location>
        <begin position="139"/>
        <end position="179"/>
    </location>
</feature>
<dbReference type="Proteomes" id="UP001303160">
    <property type="component" value="Unassembled WGS sequence"/>
</dbReference>